<organism evidence="2 3">
    <name type="scientific">Rhizobium paranaense</name>
    <dbReference type="NCBI Taxonomy" id="1650438"/>
    <lineage>
        <taxon>Bacteria</taxon>
        <taxon>Pseudomonadati</taxon>
        <taxon>Pseudomonadota</taxon>
        <taxon>Alphaproteobacteria</taxon>
        <taxon>Hyphomicrobiales</taxon>
        <taxon>Rhizobiaceae</taxon>
        <taxon>Rhizobium/Agrobacterium group</taxon>
        <taxon>Rhizobium</taxon>
    </lineage>
</organism>
<dbReference type="InterPro" id="IPR009057">
    <property type="entry name" value="Homeodomain-like_sf"/>
</dbReference>
<name>A0A7W9D3U5_9HYPH</name>
<dbReference type="InterPro" id="IPR002197">
    <property type="entry name" value="HTH_Fis"/>
</dbReference>
<keyword evidence="3" id="KW-1185">Reference proteome</keyword>
<dbReference type="EMBL" id="JACHBI010000014">
    <property type="protein sequence ID" value="MBB5576829.1"/>
    <property type="molecule type" value="Genomic_DNA"/>
</dbReference>
<feature type="domain" description="DNA binding HTH" evidence="1">
    <location>
        <begin position="135"/>
        <end position="174"/>
    </location>
</feature>
<protein>
    <submittedName>
        <fullName evidence="2">DNA-binding protein Fis</fullName>
    </submittedName>
</protein>
<evidence type="ECO:0000259" key="1">
    <source>
        <dbReference type="Pfam" id="PF02954"/>
    </source>
</evidence>
<gene>
    <name evidence="2" type="ORF">GGD50_005474</name>
</gene>
<dbReference type="Gene3D" id="1.10.10.60">
    <property type="entry name" value="Homeodomain-like"/>
    <property type="match status" value="1"/>
</dbReference>
<dbReference type="Pfam" id="PF02954">
    <property type="entry name" value="HTH_8"/>
    <property type="match status" value="1"/>
</dbReference>
<dbReference type="GO" id="GO:0043565">
    <property type="term" value="F:sequence-specific DNA binding"/>
    <property type="evidence" value="ECO:0007669"/>
    <property type="project" value="InterPro"/>
</dbReference>
<accession>A0A7W9D3U5</accession>
<dbReference type="SUPFAM" id="SSF46689">
    <property type="entry name" value="Homeodomain-like"/>
    <property type="match status" value="1"/>
</dbReference>
<reference evidence="2 3" key="1">
    <citation type="submission" date="2020-08" db="EMBL/GenBank/DDBJ databases">
        <title>Genomic Encyclopedia of Type Strains, Phase IV (KMG-V): Genome sequencing to study the core and pangenomes of soil and plant-associated prokaryotes.</title>
        <authorList>
            <person name="Whitman W."/>
        </authorList>
    </citation>
    <scope>NUCLEOTIDE SEQUENCE [LARGE SCALE GENOMIC DNA]</scope>
    <source>
        <strain evidence="2 3">SEMIA 4064</strain>
    </source>
</reference>
<dbReference type="Proteomes" id="UP000549882">
    <property type="component" value="Unassembled WGS sequence"/>
</dbReference>
<proteinExistence type="predicted"/>
<evidence type="ECO:0000313" key="2">
    <source>
        <dbReference type="EMBL" id="MBB5576829.1"/>
    </source>
</evidence>
<dbReference type="AlphaFoldDB" id="A0A7W9D3U5"/>
<keyword evidence="2" id="KW-0238">DNA-binding</keyword>
<evidence type="ECO:0000313" key="3">
    <source>
        <dbReference type="Proteomes" id="UP000549882"/>
    </source>
</evidence>
<comment type="caution">
    <text evidence="2">The sequence shown here is derived from an EMBL/GenBank/DDBJ whole genome shotgun (WGS) entry which is preliminary data.</text>
</comment>
<sequence>MIKYPSFHRDYDVSAASTAQDVQAQVRLNLLFEELQGLFPGASYIGSGLPFALVGGEDPHIVIRNVLGDVSGRVTIDAENGLYVFCELDRAAGIVLATASEERLIDEIVAHLSACDDSLAPHTVNTAVGVLVGQTVEDVERRLILQTLRHCNGNPTYAAFMLGIPLIVLCTKLATYFADPAKDFADAAEDFADAAGHAEPVEKDRQ</sequence>